<accession>D9QKE9</accession>
<dbReference type="UniPathway" id="UPA00068">
    <property type="reaction ID" value="UER00113"/>
</dbReference>
<evidence type="ECO:0000313" key="13">
    <source>
        <dbReference type="Proteomes" id="UP000002696"/>
    </source>
</evidence>
<dbReference type="Gene3D" id="3.90.1260.10">
    <property type="entry name" value="Argininosuccinate synthetase, chain A, domain 2"/>
    <property type="match status" value="1"/>
</dbReference>
<dbReference type="EMBL" id="CP002102">
    <property type="protein sequence ID" value="ADK99774.1"/>
    <property type="molecule type" value="Genomic_DNA"/>
</dbReference>
<dbReference type="PANTHER" id="PTHR11587">
    <property type="entry name" value="ARGININOSUCCINATE SYNTHASE"/>
    <property type="match status" value="1"/>
</dbReference>
<comment type="subcellular location">
    <subcellularLocation>
        <location evidence="9">Cytoplasm</location>
    </subcellularLocation>
</comment>
<dbReference type="Pfam" id="PF00764">
    <property type="entry name" value="Arginosuc_synth"/>
    <property type="match status" value="1"/>
</dbReference>
<evidence type="ECO:0000256" key="9">
    <source>
        <dbReference type="HAMAP-Rule" id="MF_00005"/>
    </source>
</evidence>
<keyword evidence="9" id="KW-0963">Cytoplasm</keyword>
<feature type="domain" description="Arginosuccinate synthase C-terminal" evidence="11">
    <location>
        <begin position="185"/>
        <end position="403"/>
    </location>
</feature>
<dbReference type="PROSITE" id="PS00565">
    <property type="entry name" value="ARGININOSUCCIN_SYN_2"/>
    <property type="match status" value="1"/>
</dbReference>
<evidence type="ECO:0000256" key="2">
    <source>
        <dbReference type="ARBA" id="ARBA00011881"/>
    </source>
</evidence>
<dbReference type="HAMAP" id="MF_00005">
    <property type="entry name" value="Arg_succ_synth_type1"/>
    <property type="match status" value="1"/>
</dbReference>
<evidence type="ECO:0000256" key="8">
    <source>
        <dbReference type="ARBA" id="ARBA00022840"/>
    </source>
</evidence>
<dbReference type="EC" id="6.3.4.5" evidence="3 9"/>
<dbReference type="eggNOG" id="COG0137">
    <property type="taxonomic scope" value="Bacteria"/>
</dbReference>
<evidence type="ECO:0000256" key="4">
    <source>
        <dbReference type="ARBA" id="ARBA00022571"/>
    </source>
</evidence>
<feature type="binding site" evidence="9">
    <location>
        <position position="131"/>
    </location>
    <ligand>
        <name>L-citrulline</name>
        <dbReference type="ChEBI" id="CHEBI:57743"/>
    </ligand>
</feature>
<keyword evidence="4 9" id="KW-0055">Arginine biosynthesis</keyword>
<dbReference type="STRING" id="633149.Bresu_0460"/>
<dbReference type="RefSeq" id="WP_013267878.1">
    <property type="nucleotide sequence ID" value="NC_014375.1"/>
</dbReference>
<comment type="pathway">
    <text evidence="1 9">Amino-acid biosynthesis; L-arginine biosynthesis; L-arginine from L-ornithine and carbamoyl phosphate: step 2/3.</text>
</comment>
<gene>
    <name evidence="9" type="primary">argG</name>
    <name evidence="12" type="ordered locus">Bresu_0460</name>
</gene>
<dbReference type="GO" id="GO:0000053">
    <property type="term" value="P:argininosuccinate metabolic process"/>
    <property type="evidence" value="ECO:0007669"/>
    <property type="project" value="TreeGrafter"/>
</dbReference>
<feature type="domain" description="Arginosuccinate synthase-like N-terminal" evidence="10">
    <location>
        <begin position="11"/>
        <end position="174"/>
    </location>
</feature>
<evidence type="ECO:0000256" key="3">
    <source>
        <dbReference type="ARBA" id="ARBA00012286"/>
    </source>
</evidence>
<feature type="binding site" evidence="9">
    <location>
        <position position="131"/>
    </location>
    <ligand>
        <name>L-aspartate</name>
        <dbReference type="ChEBI" id="CHEBI:29991"/>
    </ligand>
</feature>
<dbReference type="PROSITE" id="PS00564">
    <property type="entry name" value="ARGININOSUCCIN_SYN_1"/>
    <property type="match status" value="1"/>
</dbReference>
<feature type="binding site" evidence="9">
    <location>
        <position position="135"/>
    </location>
    <ligand>
        <name>L-citrulline</name>
        <dbReference type="ChEBI" id="CHEBI:57743"/>
    </ligand>
</feature>
<dbReference type="AlphaFoldDB" id="D9QKE9"/>
<feature type="binding site" evidence="9">
    <location>
        <position position="271"/>
    </location>
    <ligand>
        <name>L-citrulline</name>
        <dbReference type="ChEBI" id="CHEBI:57743"/>
    </ligand>
</feature>
<feature type="binding site" evidence="9">
    <location>
        <begin position="15"/>
        <end position="23"/>
    </location>
    <ligand>
        <name>ATP</name>
        <dbReference type="ChEBI" id="CHEBI:30616"/>
    </ligand>
</feature>
<dbReference type="Proteomes" id="UP000002696">
    <property type="component" value="Chromosome"/>
</dbReference>
<evidence type="ECO:0000256" key="5">
    <source>
        <dbReference type="ARBA" id="ARBA00022598"/>
    </source>
</evidence>
<dbReference type="Pfam" id="PF20979">
    <property type="entry name" value="Arginosuc_syn_C"/>
    <property type="match status" value="1"/>
</dbReference>
<sequence>MAKASEKPVKKVVLAYSGGLDTSIILKWLQTEYNAEVVTFTADLGQGEELAPAREKALKMGIKPENIFIDDLREEFVRDFVFPMFRANALYEGQYLLGTSIARPLIAKRQIEIARMVGADAVCHGATGKGNDQVRFELGYYALEPDIRVIAPWREWEYRSREALLDFAEKNQIPISKDKRGEAPFSVDANLLHSSSEGKVLEDPNVEAPEFVHQRTIAPEDAPDTPHVFTMTFEKGDAVAIDGEPLSPATLLTKLNQLGHDNGVGRLDLVENRYVGMKSRGVYETPGGTILLAAHRGIESITLDRGAMHLKDELAVKYAQMIYNGFWFAPEREMLQAAIDHSQQKVSGTVRVKLYKGNVSVIGRESPNSLYDQDLVTFEEGVQAYDHNDAAGFIKLNALRLRVLAKRDRRT</sequence>
<feature type="binding site" evidence="9">
    <location>
        <position position="127"/>
    </location>
    <ligand>
        <name>L-aspartate</name>
        <dbReference type="ChEBI" id="CHEBI:29991"/>
    </ligand>
</feature>
<dbReference type="NCBIfam" id="TIGR00032">
    <property type="entry name" value="argG"/>
    <property type="match status" value="1"/>
</dbReference>
<name>D9QKE9_BRESC</name>
<evidence type="ECO:0000256" key="7">
    <source>
        <dbReference type="ARBA" id="ARBA00022741"/>
    </source>
</evidence>
<dbReference type="GO" id="GO:0005737">
    <property type="term" value="C:cytoplasm"/>
    <property type="evidence" value="ECO:0007669"/>
    <property type="project" value="UniProtKB-SubCell"/>
</dbReference>
<evidence type="ECO:0000259" key="11">
    <source>
        <dbReference type="Pfam" id="PF20979"/>
    </source>
</evidence>
<dbReference type="HOGENOM" id="CLU_032784_4_2_5"/>
<keyword evidence="5 9" id="KW-0436">Ligase</keyword>
<comment type="catalytic activity">
    <reaction evidence="9">
        <text>L-citrulline + L-aspartate + ATP = 2-(N(omega)-L-arginino)succinate + AMP + diphosphate + H(+)</text>
        <dbReference type="Rhea" id="RHEA:10932"/>
        <dbReference type="ChEBI" id="CHEBI:15378"/>
        <dbReference type="ChEBI" id="CHEBI:29991"/>
        <dbReference type="ChEBI" id="CHEBI:30616"/>
        <dbReference type="ChEBI" id="CHEBI:33019"/>
        <dbReference type="ChEBI" id="CHEBI:57472"/>
        <dbReference type="ChEBI" id="CHEBI:57743"/>
        <dbReference type="ChEBI" id="CHEBI:456215"/>
        <dbReference type="EC" id="6.3.4.5"/>
    </reaction>
</comment>
<dbReference type="InterPro" id="IPR023434">
    <property type="entry name" value="Arginosuc_synth_type_1_subfam"/>
</dbReference>
<organism evidence="12 13">
    <name type="scientific">Brevundimonas subvibrioides (strain ATCC 15264 / DSM 4735 / LMG 14903 / NBRC 16000 / CB 81)</name>
    <name type="common">Caulobacter subvibrioides</name>
    <dbReference type="NCBI Taxonomy" id="633149"/>
    <lineage>
        <taxon>Bacteria</taxon>
        <taxon>Pseudomonadati</taxon>
        <taxon>Pseudomonadota</taxon>
        <taxon>Alphaproteobacteria</taxon>
        <taxon>Caulobacterales</taxon>
        <taxon>Caulobacteraceae</taxon>
        <taxon>Brevundimonas</taxon>
    </lineage>
</organism>
<dbReference type="FunFam" id="3.40.50.620:FF:000019">
    <property type="entry name" value="Argininosuccinate synthase"/>
    <property type="match status" value="1"/>
</dbReference>
<keyword evidence="6 9" id="KW-0028">Amino-acid biosynthesis</keyword>
<dbReference type="PANTHER" id="PTHR11587:SF2">
    <property type="entry name" value="ARGININOSUCCINATE SYNTHASE"/>
    <property type="match status" value="1"/>
</dbReference>
<dbReference type="Gene3D" id="1.20.5.470">
    <property type="entry name" value="Single helix bin"/>
    <property type="match status" value="1"/>
</dbReference>
<dbReference type="Gene3D" id="3.40.50.620">
    <property type="entry name" value="HUPs"/>
    <property type="match status" value="1"/>
</dbReference>
<dbReference type="FunCoup" id="D9QKE9">
    <property type="interactions" value="494"/>
</dbReference>
<reference evidence="13" key="1">
    <citation type="journal article" date="2011" name="J. Bacteriol.">
        <title>Genome sequences of eight morphologically diverse alphaproteobacteria.</title>
        <authorList>
            <consortium name="US DOE Joint Genome Institute"/>
            <person name="Brown P.J."/>
            <person name="Kysela D.T."/>
            <person name="Buechlein A."/>
            <person name="Hemmerich C."/>
            <person name="Brun Y.V."/>
        </authorList>
    </citation>
    <scope>NUCLEOTIDE SEQUENCE [LARGE SCALE GENOMIC DNA]</scope>
    <source>
        <strain evidence="13">ATCC 15264 / DSM 4735 / LMG 14903 / NBRC 16000 / CB 81</strain>
    </source>
</reference>
<dbReference type="OrthoDB" id="9801641at2"/>
<feature type="binding site" evidence="9">
    <location>
        <position position="125"/>
    </location>
    <ligand>
        <name>ATP</name>
        <dbReference type="ChEBI" id="CHEBI:30616"/>
    </ligand>
</feature>
<comment type="subunit">
    <text evidence="2 9">Homotetramer.</text>
</comment>
<dbReference type="GO" id="GO:0006526">
    <property type="term" value="P:L-arginine biosynthetic process"/>
    <property type="evidence" value="ECO:0007669"/>
    <property type="project" value="UniProtKB-UniRule"/>
</dbReference>
<feature type="binding site" evidence="9">
    <location>
        <position position="132"/>
    </location>
    <ligand>
        <name>L-aspartate</name>
        <dbReference type="ChEBI" id="CHEBI:29991"/>
    </ligand>
</feature>
<evidence type="ECO:0000256" key="1">
    <source>
        <dbReference type="ARBA" id="ARBA00004967"/>
    </source>
</evidence>
<dbReference type="InterPro" id="IPR048267">
    <property type="entry name" value="Arginosuc_syn_N"/>
</dbReference>
<dbReference type="SUPFAM" id="SSF69864">
    <property type="entry name" value="Argininosuccinate synthetase, C-terminal domain"/>
    <property type="match status" value="1"/>
</dbReference>
<dbReference type="SUPFAM" id="SSF52402">
    <property type="entry name" value="Adenine nucleotide alpha hydrolases-like"/>
    <property type="match status" value="1"/>
</dbReference>
<feature type="binding site" evidence="9">
    <location>
        <position position="186"/>
    </location>
    <ligand>
        <name>L-citrulline</name>
        <dbReference type="ChEBI" id="CHEBI:57743"/>
    </ligand>
</feature>
<dbReference type="FunFam" id="3.90.1260.10:FF:000007">
    <property type="entry name" value="Argininosuccinate synthase"/>
    <property type="match status" value="1"/>
</dbReference>
<feature type="binding site" evidence="9">
    <location>
        <position position="42"/>
    </location>
    <ligand>
        <name>ATP</name>
        <dbReference type="ChEBI" id="CHEBI:30616"/>
    </ligand>
</feature>
<dbReference type="GO" id="GO:0004055">
    <property type="term" value="F:argininosuccinate synthase activity"/>
    <property type="evidence" value="ECO:0007669"/>
    <property type="project" value="UniProtKB-UniRule"/>
</dbReference>
<protein>
    <recommendedName>
        <fullName evidence="3 9">Argininosuccinate synthase</fullName>
        <ecNumber evidence="3 9">6.3.4.5</ecNumber>
    </recommendedName>
    <alternativeName>
        <fullName evidence="9">Citrulline--aspartate ligase</fullName>
    </alternativeName>
</protein>
<feature type="binding site" evidence="9">
    <location>
        <position position="100"/>
    </location>
    <ligand>
        <name>L-citrulline</name>
        <dbReference type="ChEBI" id="CHEBI:57743"/>
    </ligand>
</feature>
<dbReference type="KEGG" id="bsb:Bresu_0460"/>
<dbReference type="InterPro" id="IPR001518">
    <property type="entry name" value="Arginosuc_synth"/>
</dbReference>
<dbReference type="GO" id="GO:0000050">
    <property type="term" value="P:urea cycle"/>
    <property type="evidence" value="ECO:0007669"/>
    <property type="project" value="TreeGrafter"/>
</dbReference>
<dbReference type="InterPro" id="IPR014729">
    <property type="entry name" value="Rossmann-like_a/b/a_fold"/>
</dbReference>
<dbReference type="InterPro" id="IPR018223">
    <property type="entry name" value="Arginosuc_synth_CS"/>
</dbReference>
<feature type="binding site" evidence="9">
    <location>
        <position position="95"/>
    </location>
    <ligand>
        <name>L-citrulline</name>
        <dbReference type="ChEBI" id="CHEBI:57743"/>
    </ligand>
</feature>
<proteinExistence type="inferred from homology"/>
<feature type="binding site" evidence="9">
    <location>
        <position position="283"/>
    </location>
    <ligand>
        <name>L-citrulline</name>
        <dbReference type="ChEBI" id="CHEBI:57743"/>
    </ligand>
</feature>
<keyword evidence="7 9" id="KW-0547">Nucleotide-binding</keyword>
<keyword evidence="8 9" id="KW-0067">ATP-binding</keyword>
<feature type="binding site" evidence="9">
    <location>
        <position position="195"/>
    </location>
    <ligand>
        <name>L-citrulline</name>
        <dbReference type="ChEBI" id="CHEBI:57743"/>
    </ligand>
</feature>
<dbReference type="GO" id="GO:0005524">
    <property type="term" value="F:ATP binding"/>
    <property type="evidence" value="ECO:0007669"/>
    <property type="project" value="UniProtKB-UniRule"/>
</dbReference>
<dbReference type="NCBIfam" id="NF001770">
    <property type="entry name" value="PRK00509.1"/>
    <property type="match status" value="1"/>
</dbReference>
<dbReference type="InterPro" id="IPR048268">
    <property type="entry name" value="Arginosuc_syn_C"/>
</dbReference>
<dbReference type="BioCyc" id="BSUB633149:G1GM8-458-MONOMER"/>
<evidence type="ECO:0000259" key="10">
    <source>
        <dbReference type="Pfam" id="PF00764"/>
    </source>
</evidence>
<dbReference type="InterPro" id="IPR024074">
    <property type="entry name" value="AS_cat/multimer_dom_body"/>
</dbReference>
<keyword evidence="13" id="KW-1185">Reference proteome</keyword>
<evidence type="ECO:0000256" key="6">
    <source>
        <dbReference type="ARBA" id="ARBA00022605"/>
    </source>
</evidence>
<comment type="similarity">
    <text evidence="9">Belongs to the argininosuccinate synthase family. Type 1 subfamily.</text>
</comment>
<dbReference type="CDD" id="cd01999">
    <property type="entry name" value="ASS"/>
    <property type="match status" value="1"/>
</dbReference>
<evidence type="ECO:0000313" key="12">
    <source>
        <dbReference type="EMBL" id="ADK99774.1"/>
    </source>
</evidence>
<dbReference type="InParanoid" id="D9QKE9"/>